<comment type="caution">
    <text evidence="1">The sequence shown here is derived from an EMBL/GenBank/DDBJ whole genome shotgun (WGS) entry which is preliminary data.</text>
</comment>
<gene>
    <name evidence="1" type="ORF">HS088_TW04G00444</name>
</gene>
<accession>A0A7J7DQD9</accession>
<dbReference type="Proteomes" id="UP000593562">
    <property type="component" value="Unassembled WGS sequence"/>
</dbReference>
<dbReference type="AlphaFoldDB" id="A0A7J7DQD9"/>
<keyword evidence="2" id="KW-1185">Reference proteome</keyword>
<sequence>MTKYGTIPTEPVAPSRQQIVKEGIQSCIGTKIMEGNGSAAISHHPHRSQRILRENRNKCVTDTIVVALSTGVVVVLVHGALRTTDDLAIVDVGLGEDGTSTSLRHCLSFLSFIHMNYYTAETNMVVHQEIVFSSTNYL</sequence>
<organism evidence="1 2">
    <name type="scientific">Tripterygium wilfordii</name>
    <name type="common">Thunder God vine</name>
    <dbReference type="NCBI Taxonomy" id="458696"/>
    <lineage>
        <taxon>Eukaryota</taxon>
        <taxon>Viridiplantae</taxon>
        <taxon>Streptophyta</taxon>
        <taxon>Embryophyta</taxon>
        <taxon>Tracheophyta</taxon>
        <taxon>Spermatophyta</taxon>
        <taxon>Magnoliopsida</taxon>
        <taxon>eudicotyledons</taxon>
        <taxon>Gunneridae</taxon>
        <taxon>Pentapetalae</taxon>
        <taxon>rosids</taxon>
        <taxon>fabids</taxon>
        <taxon>Celastrales</taxon>
        <taxon>Celastraceae</taxon>
        <taxon>Tripterygium</taxon>
    </lineage>
</organism>
<evidence type="ECO:0000313" key="2">
    <source>
        <dbReference type="Proteomes" id="UP000593562"/>
    </source>
</evidence>
<name>A0A7J7DQD9_TRIWF</name>
<protein>
    <submittedName>
        <fullName evidence="1">Uncharacterized protein</fullName>
    </submittedName>
</protein>
<proteinExistence type="predicted"/>
<evidence type="ECO:0000313" key="1">
    <source>
        <dbReference type="EMBL" id="KAF5748489.1"/>
    </source>
</evidence>
<dbReference type="InParanoid" id="A0A7J7DQD9"/>
<dbReference type="EMBL" id="JAAARO010000004">
    <property type="protein sequence ID" value="KAF5748489.1"/>
    <property type="molecule type" value="Genomic_DNA"/>
</dbReference>
<reference evidence="1 2" key="1">
    <citation type="journal article" date="2020" name="Nat. Commun.">
        <title>Genome of Tripterygium wilfordii and identification of cytochrome P450 involved in triptolide biosynthesis.</title>
        <authorList>
            <person name="Tu L."/>
            <person name="Su P."/>
            <person name="Zhang Z."/>
            <person name="Gao L."/>
            <person name="Wang J."/>
            <person name="Hu T."/>
            <person name="Zhou J."/>
            <person name="Zhang Y."/>
            <person name="Zhao Y."/>
            <person name="Liu Y."/>
            <person name="Song Y."/>
            <person name="Tong Y."/>
            <person name="Lu Y."/>
            <person name="Yang J."/>
            <person name="Xu C."/>
            <person name="Jia M."/>
            <person name="Peters R.J."/>
            <person name="Huang L."/>
            <person name="Gao W."/>
        </authorList>
    </citation>
    <scope>NUCLEOTIDE SEQUENCE [LARGE SCALE GENOMIC DNA]</scope>
    <source>
        <strain evidence="2">cv. XIE 37</strain>
        <tissue evidence="1">Leaf</tissue>
    </source>
</reference>